<evidence type="ECO:0000313" key="2">
    <source>
        <dbReference type="Proteomes" id="UP000240357"/>
    </source>
</evidence>
<keyword evidence="2" id="KW-1185">Reference proteome</keyword>
<proteinExistence type="predicted"/>
<dbReference type="EMBL" id="PYFT01000002">
    <property type="protein sequence ID" value="PSR51996.1"/>
    <property type="molecule type" value="Genomic_DNA"/>
</dbReference>
<reference evidence="1 2" key="1">
    <citation type="submission" date="2018-03" db="EMBL/GenBank/DDBJ databases">
        <title>Adhaeribacter sp. HMF7605 Genome sequencing and assembly.</title>
        <authorList>
            <person name="Kang H."/>
            <person name="Kang J."/>
            <person name="Cha I."/>
            <person name="Kim H."/>
            <person name="Joh K."/>
        </authorList>
    </citation>
    <scope>NUCLEOTIDE SEQUENCE [LARGE SCALE GENOMIC DNA]</scope>
    <source>
        <strain evidence="1 2">HMF7605</strain>
    </source>
</reference>
<sequence>MIDRSDVLWLGTDGSGVRKYDLRADGFQTARYQVNFQTDLLTQWLGVPSSLVVPNVQHNNPYQFRYTYDKMGSLWINVGSSDFYHINLNTRQPKK</sequence>
<evidence type="ECO:0000313" key="1">
    <source>
        <dbReference type="EMBL" id="PSR51996.1"/>
    </source>
</evidence>
<dbReference type="AlphaFoldDB" id="A0A2T2Y927"/>
<comment type="caution">
    <text evidence="1">The sequence shown here is derived from an EMBL/GenBank/DDBJ whole genome shotgun (WGS) entry which is preliminary data.</text>
</comment>
<gene>
    <name evidence="1" type="ORF">AHMF7605_29260</name>
</gene>
<accession>A0A2T2Y927</accession>
<protein>
    <submittedName>
        <fullName evidence="1">Uncharacterized protein</fullName>
    </submittedName>
</protein>
<organism evidence="1 2">
    <name type="scientific">Adhaeribacter arboris</name>
    <dbReference type="NCBI Taxonomy" id="2072846"/>
    <lineage>
        <taxon>Bacteria</taxon>
        <taxon>Pseudomonadati</taxon>
        <taxon>Bacteroidota</taxon>
        <taxon>Cytophagia</taxon>
        <taxon>Cytophagales</taxon>
        <taxon>Hymenobacteraceae</taxon>
        <taxon>Adhaeribacter</taxon>
    </lineage>
</organism>
<dbReference type="Proteomes" id="UP000240357">
    <property type="component" value="Unassembled WGS sequence"/>
</dbReference>
<name>A0A2T2Y927_9BACT</name>